<keyword evidence="3" id="KW-1185">Reference proteome</keyword>
<name>A0A1E3W9F1_9HYPH</name>
<dbReference type="EMBL" id="LPWD01000323">
    <property type="protein sequence ID" value="ODS02401.1"/>
    <property type="molecule type" value="Genomic_DNA"/>
</dbReference>
<reference evidence="2 3" key="1">
    <citation type="journal article" date="2016" name="Environ. Microbiol.">
        <title>New Methyloceanibacter diversity from North Sea sediments includes methanotroph containing solely the soluble methane monooxygenase.</title>
        <authorList>
            <person name="Vekeman B."/>
            <person name="Kerckhof F.M."/>
            <person name="Cremers G."/>
            <person name="de Vos P."/>
            <person name="Vandamme P."/>
            <person name="Boon N."/>
            <person name="Op den Camp H.J."/>
            <person name="Heylen K."/>
        </authorList>
    </citation>
    <scope>NUCLEOTIDE SEQUENCE [LARGE SCALE GENOMIC DNA]</scope>
    <source>
        <strain evidence="2 3">R-67177</strain>
    </source>
</reference>
<protein>
    <submittedName>
        <fullName evidence="2">Uncharacterized protein</fullName>
    </submittedName>
</protein>
<gene>
    <name evidence="2" type="ORF">AUC71_01765</name>
</gene>
<evidence type="ECO:0000256" key="1">
    <source>
        <dbReference type="SAM" id="MobiDB-lite"/>
    </source>
</evidence>
<accession>A0A1E3W9F1</accession>
<evidence type="ECO:0000313" key="3">
    <source>
        <dbReference type="Proteomes" id="UP000095042"/>
    </source>
</evidence>
<dbReference type="AlphaFoldDB" id="A0A1E3W9F1"/>
<evidence type="ECO:0000313" key="2">
    <source>
        <dbReference type="EMBL" id="ODS02401.1"/>
    </source>
</evidence>
<comment type="caution">
    <text evidence="2">The sequence shown here is derived from an EMBL/GenBank/DDBJ whole genome shotgun (WGS) entry which is preliminary data.</text>
</comment>
<feature type="region of interest" description="Disordered" evidence="1">
    <location>
        <begin position="114"/>
        <end position="135"/>
    </location>
</feature>
<dbReference type="RefSeq" id="WP_069624418.1">
    <property type="nucleotide sequence ID" value="NZ_LPWD01000323.1"/>
</dbReference>
<organism evidence="2 3">
    <name type="scientific">Methyloceanibacter marginalis</name>
    <dbReference type="NCBI Taxonomy" id="1774971"/>
    <lineage>
        <taxon>Bacteria</taxon>
        <taxon>Pseudomonadati</taxon>
        <taxon>Pseudomonadota</taxon>
        <taxon>Alphaproteobacteria</taxon>
        <taxon>Hyphomicrobiales</taxon>
        <taxon>Hyphomicrobiaceae</taxon>
        <taxon>Methyloceanibacter</taxon>
    </lineage>
</organism>
<sequence>MQLQAGDLVRAQAPAGVAVGAALGERRALGQRADGNEAALRQRLGLVDGDGEGDRLAGVGLEAIGRRERYIGDAARRSRLLLRRGHAGRDGRARHGQLLDQLLVLRCRVLPPQEEDKRQRHDGETDQSREQRAEGQAELFEARHTETRPRCHARRSDFQPRRDKILSGLAHAREQRSGRCPARPGARRLVEALNQRRNIWPPSL</sequence>
<proteinExistence type="predicted"/>
<dbReference type="Proteomes" id="UP000095042">
    <property type="component" value="Unassembled WGS sequence"/>
</dbReference>